<name>A0A183CRN4_GLOPA</name>
<protein>
    <submittedName>
        <fullName evidence="3">WH2 domain-containing protein</fullName>
    </submittedName>
</protein>
<evidence type="ECO:0000313" key="3">
    <source>
        <dbReference type="WBParaSite" id="GPLIN_001554200"/>
    </source>
</evidence>
<feature type="compositionally biased region" description="Pro residues" evidence="1">
    <location>
        <begin position="13"/>
        <end position="23"/>
    </location>
</feature>
<reference evidence="3" key="3">
    <citation type="submission" date="2016-06" db="UniProtKB">
        <authorList>
            <consortium name="WormBaseParasite"/>
        </authorList>
    </citation>
    <scope>IDENTIFICATION</scope>
</reference>
<organism evidence="2 3">
    <name type="scientific">Globodera pallida</name>
    <name type="common">Potato cyst nematode worm</name>
    <name type="synonym">Heterodera pallida</name>
    <dbReference type="NCBI Taxonomy" id="36090"/>
    <lineage>
        <taxon>Eukaryota</taxon>
        <taxon>Metazoa</taxon>
        <taxon>Ecdysozoa</taxon>
        <taxon>Nematoda</taxon>
        <taxon>Chromadorea</taxon>
        <taxon>Rhabditida</taxon>
        <taxon>Tylenchina</taxon>
        <taxon>Tylenchomorpha</taxon>
        <taxon>Tylenchoidea</taxon>
        <taxon>Heteroderidae</taxon>
        <taxon>Heteroderinae</taxon>
        <taxon>Globodera</taxon>
    </lineage>
</organism>
<dbReference type="AlphaFoldDB" id="A0A183CRN4"/>
<dbReference type="Proteomes" id="UP000050741">
    <property type="component" value="Unassembled WGS sequence"/>
</dbReference>
<reference evidence="2" key="2">
    <citation type="submission" date="2014-05" db="EMBL/GenBank/DDBJ databases">
        <title>The genome and life-stage specific transcriptomes of Globodera pallida elucidate key aspects of plant parasitism by a cyst nematode.</title>
        <authorList>
            <person name="Cotton J.A."/>
            <person name="Lilley C.J."/>
            <person name="Jones L.M."/>
            <person name="Kikuchi T."/>
            <person name="Reid A.J."/>
            <person name="Thorpe P."/>
            <person name="Tsai I.J."/>
            <person name="Beasley H."/>
            <person name="Blok V."/>
            <person name="Cock P.J.A."/>
            <person name="Van den Akker S.E."/>
            <person name="Holroyd N."/>
            <person name="Hunt M."/>
            <person name="Mantelin S."/>
            <person name="Naghra H."/>
            <person name="Pain A."/>
            <person name="Palomares-Rius J.E."/>
            <person name="Zarowiecki M."/>
            <person name="Berriman M."/>
            <person name="Jones J.T."/>
            <person name="Urwin P.E."/>
        </authorList>
    </citation>
    <scope>NUCLEOTIDE SEQUENCE [LARGE SCALE GENOMIC DNA]</scope>
    <source>
        <strain evidence="2">Lindley</strain>
    </source>
</reference>
<proteinExistence type="predicted"/>
<evidence type="ECO:0000256" key="1">
    <source>
        <dbReference type="SAM" id="MobiDB-lite"/>
    </source>
</evidence>
<dbReference type="WBParaSite" id="GPLIN_001554200">
    <property type="protein sequence ID" value="GPLIN_001554200"/>
    <property type="gene ID" value="GPLIN_001554200"/>
</dbReference>
<keyword evidence="2" id="KW-1185">Reference proteome</keyword>
<accession>A0A183CRN4</accession>
<feature type="region of interest" description="Disordered" evidence="1">
    <location>
        <begin position="1"/>
        <end position="25"/>
    </location>
</feature>
<feature type="compositionally biased region" description="Low complexity" evidence="1">
    <location>
        <begin position="1"/>
        <end position="12"/>
    </location>
</feature>
<evidence type="ECO:0000313" key="2">
    <source>
        <dbReference type="Proteomes" id="UP000050741"/>
    </source>
</evidence>
<sequence length="72" mass="7842">MADQQQQQQDDLGPPPDPVMEVPPPKEIKVLESADDIQSRRTEASGGHLNAALLIEMSSGIKKIRKLPQGIV</sequence>
<reference evidence="2" key="1">
    <citation type="submission" date="2013-12" db="EMBL/GenBank/DDBJ databases">
        <authorList>
            <person name="Aslett M."/>
        </authorList>
    </citation>
    <scope>NUCLEOTIDE SEQUENCE [LARGE SCALE GENOMIC DNA]</scope>
    <source>
        <strain evidence="2">Lindley</strain>
    </source>
</reference>